<feature type="domain" description="N-acetyltransferase" evidence="3">
    <location>
        <begin position="9"/>
        <end position="157"/>
    </location>
</feature>
<dbReference type="EMBL" id="CP140255">
    <property type="protein sequence ID" value="WQH14658.1"/>
    <property type="molecule type" value="Genomic_DNA"/>
</dbReference>
<dbReference type="Gene3D" id="3.40.630.30">
    <property type="match status" value="1"/>
</dbReference>
<dbReference type="InterPro" id="IPR016181">
    <property type="entry name" value="Acyl_CoA_acyltransferase"/>
</dbReference>
<protein>
    <submittedName>
        <fullName evidence="4">GNAT family N-acetyltransferase</fullName>
    </submittedName>
</protein>
<dbReference type="Proteomes" id="UP001324794">
    <property type="component" value="Chromosome"/>
</dbReference>
<sequence>MCETLEKSVSFRVATRQDLQAIVQMLADDNLGLKREDPSSPLSHSYHMAFEAIDADPNNELVVAVKGHHIVGVLQITFIPYLTYQGGWRALIEGVRVSKEIRSSGIGRAMFEWAINRAKERGCVLVQLTTDKLRPAALRFYEGFGFVASHEGMKLKL</sequence>
<evidence type="ECO:0000259" key="3">
    <source>
        <dbReference type="PROSITE" id="PS51186"/>
    </source>
</evidence>
<name>A0ABZ0YSC9_9GAMM</name>
<evidence type="ECO:0000256" key="1">
    <source>
        <dbReference type="ARBA" id="ARBA00022679"/>
    </source>
</evidence>
<evidence type="ECO:0000256" key="2">
    <source>
        <dbReference type="ARBA" id="ARBA00023315"/>
    </source>
</evidence>
<dbReference type="InterPro" id="IPR050832">
    <property type="entry name" value="Bact_Acetyltransf"/>
</dbReference>
<dbReference type="PANTHER" id="PTHR43877">
    <property type="entry name" value="AMINOALKYLPHOSPHONATE N-ACETYLTRANSFERASE-RELATED-RELATED"/>
    <property type="match status" value="1"/>
</dbReference>
<proteinExistence type="predicted"/>
<evidence type="ECO:0000313" key="4">
    <source>
        <dbReference type="EMBL" id="WQH14658.1"/>
    </source>
</evidence>
<keyword evidence="1" id="KW-0808">Transferase</keyword>
<dbReference type="Pfam" id="PF00583">
    <property type="entry name" value="Acetyltransf_1"/>
    <property type="match status" value="1"/>
</dbReference>
<gene>
    <name evidence="4" type="ORF">SR894_08995</name>
</gene>
<evidence type="ECO:0000313" key="5">
    <source>
        <dbReference type="Proteomes" id="UP001324794"/>
    </source>
</evidence>
<dbReference type="RefSeq" id="WP_133730670.1">
    <property type="nucleotide sequence ID" value="NZ_CP140255.1"/>
</dbReference>
<keyword evidence="2" id="KW-0012">Acyltransferase</keyword>
<dbReference type="SUPFAM" id="SSF55729">
    <property type="entry name" value="Acyl-CoA N-acyltransferases (Nat)"/>
    <property type="match status" value="1"/>
</dbReference>
<dbReference type="PROSITE" id="PS51186">
    <property type="entry name" value="GNAT"/>
    <property type="match status" value="1"/>
</dbReference>
<organism evidence="4 5">
    <name type="scientific">Vreelandella neptunia</name>
    <dbReference type="NCBI Taxonomy" id="115551"/>
    <lineage>
        <taxon>Bacteria</taxon>
        <taxon>Pseudomonadati</taxon>
        <taxon>Pseudomonadota</taxon>
        <taxon>Gammaproteobacteria</taxon>
        <taxon>Oceanospirillales</taxon>
        <taxon>Halomonadaceae</taxon>
        <taxon>Vreelandella</taxon>
    </lineage>
</organism>
<dbReference type="InterPro" id="IPR000182">
    <property type="entry name" value="GNAT_dom"/>
</dbReference>
<accession>A0ABZ0YSC9</accession>
<reference evidence="4 5" key="1">
    <citation type="submission" date="2023-11" db="EMBL/GenBank/DDBJ databases">
        <title>MicrobeMod: A computational toolkit for identifying prokaryotic methylation and restriction-modification with nanopore sequencing.</title>
        <authorList>
            <person name="Crits-Christoph A."/>
            <person name="Kang S.C."/>
            <person name="Lee H."/>
            <person name="Ostrov N."/>
        </authorList>
    </citation>
    <scope>NUCLEOTIDE SEQUENCE [LARGE SCALE GENOMIC DNA]</scope>
    <source>
        <strain evidence="4 5">ATCC BAA-805</strain>
    </source>
</reference>
<dbReference type="CDD" id="cd04301">
    <property type="entry name" value="NAT_SF"/>
    <property type="match status" value="1"/>
</dbReference>
<keyword evidence="5" id="KW-1185">Reference proteome</keyword>